<feature type="compositionally biased region" description="Low complexity" evidence="1">
    <location>
        <begin position="187"/>
        <end position="206"/>
    </location>
</feature>
<gene>
    <name evidence="2" type="ORF">CPELLU_LOCUS15957</name>
</gene>
<evidence type="ECO:0000313" key="3">
    <source>
        <dbReference type="Proteomes" id="UP000789759"/>
    </source>
</evidence>
<sequence length="237" mass="24799">MSSSNSSGICKYALSGAAPTKALLCCTEKNNTCVANPTVCTSASTLGYCWQISELQACGRTDSIASTACQYKTGIFCLQGHYVYSSDSSDKSSLAVNWILGRNQMKDSYNPTTGCCSYSCNLDTSNSCGSTSVKAQCGDSLTSGTCQVGPSNNIFNFAYVAEVCDTNLDLIIQPSNITLTPTSVNPNSPLYSSKSGSSNNNDNNSSGTGTAAGSIVDNNDNNVPVYNYGSPSMVYVQ</sequence>
<comment type="caution">
    <text evidence="2">The sequence shown here is derived from an EMBL/GenBank/DDBJ whole genome shotgun (WGS) entry which is preliminary data.</text>
</comment>
<reference evidence="2" key="1">
    <citation type="submission" date="2021-06" db="EMBL/GenBank/DDBJ databases">
        <authorList>
            <person name="Kallberg Y."/>
            <person name="Tangrot J."/>
            <person name="Rosling A."/>
        </authorList>
    </citation>
    <scope>NUCLEOTIDE SEQUENCE</scope>
    <source>
        <strain evidence="2">FL966</strain>
    </source>
</reference>
<organism evidence="2 3">
    <name type="scientific">Cetraspora pellucida</name>
    <dbReference type="NCBI Taxonomy" id="1433469"/>
    <lineage>
        <taxon>Eukaryota</taxon>
        <taxon>Fungi</taxon>
        <taxon>Fungi incertae sedis</taxon>
        <taxon>Mucoromycota</taxon>
        <taxon>Glomeromycotina</taxon>
        <taxon>Glomeromycetes</taxon>
        <taxon>Diversisporales</taxon>
        <taxon>Gigasporaceae</taxon>
        <taxon>Cetraspora</taxon>
    </lineage>
</organism>
<protein>
    <submittedName>
        <fullName evidence="2">2923_t:CDS:1</fullName>
    </submittedName>
</protein>
<dbReference type="AlphaFoldDB" id="A0A9N9JCT1"/>
<feature type="region of interest" description="Disordered" evidence="1">
    <location>
        <begin position="182"/>
        <end position="216"/>
    </location>
</feature>
<proteinExistence type="predicted"/>
<keyword evidence="3" id="KW-1185">Reference proteome</keyword>
<dbReference type="EMBL" id="CAJVQA010022201">
    <property type="protein sequence ID" value="CAG8772703.1"/>
    <property type="molecule type" value="Genomic_DNA"/>
</dbReference>
<dbReference type="Proteomes" id="UP000789759">
    <property type="component" value="Unassembled WGS sequence"/>
</dbReference>
<evidence type="ECO:0000313" key="2">
    <source>
        <dbReference type="EMBL" id="CAG8772703.1"/>
    </source>
</evidence>
<name>A0A9N9JCT1_9GLOM</name>
<accession>A0A9N9JCT1</accession>
<evidence type="ECO:0000256" key="1">
    <source>
        <dbReference type="SAM" id="MobiDB-lite"/>
    </source>
</evidence>